<dbReference type="InterPro" id="IPR023393">
    <property type="entry name" value="START-like_dom_sf"/>
</dbReference>
<dbReference type="AlphaFoldDB" id="A0A7T4DJR4"/>
<organism evidence="3 4">
    <name type="scientific">Brevibacterium casei</name>
    <dbReference type="NCBI Taxonomy" id="33889"/>
    <lineage>
        <taxon>Bacteria</taxon>
        <taxon>Bacillati</taxon>
        <taxon>Actinomycetota</taxon>
        <taxon>Actinomycetes</taxon>
        <taxon>Micrococcales</taxon>
        <taxon>Brevibacteriaceae</taxon>
        <taxon>Brevibacterium</taxon>
    </lineage>
</organism>
<protein>
    <submittedName>
        <fullName evidence="3">SRPBCC domain-containing protein</fullName>
    </submittedName>
</protein>
<dbReference type="Pfam" id="PF08327">
    <property type="entry name" value="AHSA1"/>
    <property type="match status" value="1"/>
</dbReference>
<dbReference type="RefSeq" id="WP_198499277.1">
    <property type="nucleotide sequence ID" value="NZ_CP065989.1"/>
</dbReference>
<name>A0A7T4DJR4_9MICO</name>
<sequence length="144" mass="15446">MAEFTDSVDIAAAPETVFSYLTTNEGMTAWMGEFADLDPRRGGRFAVDIAGHPVRGEFIDIDPPHRVVVSWGFPGSADLPVGASTVEFRLTATDSGTRVDLIHSDLPDAEVPGHAHGWAHFLPRLVVAGAGGVNDPDDWRPLPD</sequence>
<dbReference type="InterPro" id="IPR013538">
    <property type="entry name" value="ASHA1/2-like_C"/>
</dbReference>
<dbReference type="SUPFAM" id="SSF55961">
    <property type="entry name" value="Bet v1-like"/>
    <property type="match status" value="1"/>
</dbReference>
<evidence type="ECO:0000259" key="2">
    <source>
        <dbReference type="Pfam" id="PF08327"/>
    </source>
</evidence>
<dbReference type="EMBL" id="CP065989">
    <property type="protein sequence ID" value="QQB14164.1"/>
    <property type="molecule type" value="Genomic_DNA"/>
</dbReference>
<proteinExistence type="inferred from homology"/>
<dbReference type="CDD" id="cd07814">
    <property type="entry name" value="SRPBCC_CalC_Aha1-like"/>
    <property type="match status" value="1"/>
</dbReference>
<reference evidence="3 4" key="1">
    <citation type="submission" date="2020-12" db="EMBL/GenBank/DDBJ databases">
        <title>FDA dAtabase for Regulatory Grade micrObial Sequences (FDA-ARGOS): Supporting development and validation of Infectious Disease Dx tests.</title>
        <authorList>
            <person name="Sproer C."/>
            <person name="Gronow S."/>
            <person name="Severitt S."/>
            <person name="Schroder I."/>
            <person name="Tallon L."/>
            <person name="Sadzewicz L."/>
            <person name="Zhao X."/>
            <person name="Boylan J."/>
            <person name="Ott S."/>
            <person name="Bowen H."/>
            <person name="Vavikolanu K."/>
            <person name="Mehta A."/>
            <person name="Aluvathingal J."/>
            <person name="Nadendla S."/>
            <person name="Lowell S."/>
            <person name="Myers T."/>
            <person name="Yan Y."/>
            <person name="Sichtig H."/>
        </authorList>
    </citation>
    <scope>NUCLEOTIDE SEQUENCE [LARGE SCALE GENOMIC DNA]</scope>
    <source>
        <strain evidence="3 4">FDAARGOS_990</strain>
    </source>
</reference>
<dbReference type="Gene3D" id="3.30.530.20">
    <property type="match status" value="1"/>
</dbReference>
<accession>A0A7T4DJR4</accession>
<dbReference type="Proteomes" id="UP000595374">
    <property type="component" value="Chromosome"/>
</dbReference>
<comment type="similarity">
    <text evidence="1">Belongs to the AHA1 family.</text>
</comment>
<evidence type="ECO:0000256" key="1">
    <source>
        <dbReference type="ARBA" id="ARBA00006817"/>
    </source>
</evidence>
<feature type="domain" description="Activator of Hsp90 ATPase homologue 1/2-like C-terminal" evidence="2">
    <location>
        <begin position="12"/>
        <end position="126"/>
    </location>
</feature>
<evidence type="ECO:0000313" key="3">
    <source>
        <dbReference type="EMBL" id="QQB14164.1"/>
    </source>
</evidence>
<evidence type="ECO:0000313" key="4">
    <source>
        <dbReference type="Proteomes" id="UP000595374"/>
    </source>
</evidence>
<gene>
    <name evidence="3" type="ORF">I6H47_15575</name>
</gene>